<keyword evidence="3" id="KW-1185">Reference proteome</keyword>
<protein>
    <submittedName>
        <fullName evidence="2">Uncharacterized protein</fullName>
    </submittedName>
</protein>
<name>A0A9P5Y170_9AGAR</name>
<feature type="compositionally biased region" description="Basic and acidic residues" evidence="1">
    <location>
        <begin position="350"/>
        <end position="362"/>
    </location>
</feature>
<feature type="region of interest" description="Disordered" evidence="1">
    <location>
        <begin position="426"/>
        <end position="547"/>
    </location>
</feature>
<accession>A0A9P5Y170</accession>
<dbReference type="EMBL" id="MU150299">
    <property type="protein sequence ID" value="KAF9460424.1"/>
    <property type="molecule type" value="Genomic_DNA"/>
</dbReference>
<dbReference type="Proteomes" id="UP000807353">
    <property type="component" value="Unassembled WGS sequence"/>
</dbReference>
<dbReference type="AlphaFoldDB" id="A0A9P5Y170"/>
<feature type="region of interest" description="Disordered" evidence="1">
    <location>
        <begin position="340"/>
        <end position="411"/>
    </location>
</feature>
<feature type="compositionally biased region" description="Polar residues" evidence="1">
    <location>
        <begin position="595"/>
        <end position="609"/>
    </location>
</feature>
<feature type="compositionally biased region" description="Low complexity" evidence="1">
    <location>
        <begin position="516"/>
        <end position="528"/>
    </location>
</feature>
<comment type="caution">
    <text evidence="2">The sequence shown here is derived from an EMBL/GenBank/DDBJ whole genome shotgun (WGS) entry which is preliminary data.</text>
</comment>
<dbReference type="OrthoDB" id="3265918at2759"/>
<reference evidence="2" key="1">
    <citation type="submission" date="2020-11" db="EMBL/GenBank/DDBJ databases">
        <authorList>
            <consortium name="DOE Joint Genome Institute"/>
            <person name="Ahrendt S."/>
            <person name="Riley R."/>
            <person name="Andreopoulos W."/>
            <person name="Labutti K."/>
            <person name="Pangilinan J."/>
            <person name="Ruiz-Duenas F.J."/>
            <person name="Barrasa J.M."/>
            <person name="Sanchez-Garcia M."/>
            <person name="Camarero S."/>
            <person name="Miyauchi S."/>
            <person name="Serrano A."/>
            <person name="Linde D."/>
            <person name="Babiker R."/>
            <person name="Drula E."/>
            <person name="Ayuso-Fernandez I."/>
            <person name="Pacheco R."/>
            <person name="Padilla G."/>
            <person name="Ferreira P."/>
            <person name="Barriuso J."/>
            <person name="Kellner H."/>
            <person name="Castanera R."/>
            <person name="Alfaro M."/>
            <person name="Ramirez L."/>
            <person name="Pisabarro A.G."/>
            <person name="Kuo A."/>
            <person name="Tritt A."/>
            <person name="Lipzen A."/>
            <person name="He G."/>
            <person name="Yan M."/>
            <person name="Ng V."/>
            <person name="Cullen D."/>
            <person name="Martin F."/>
            <person name="Rosso M.-N."/>
            <person name="Henrissat B."/>
            <person name="Hibbett D."/>
            <person name="Martinez A.T."/>
            <person name="Grigoriev I.V."/>
        </authorList>
    </citation>
    <scope>NUCLEOTIDE SEQUENCE</scope>
    <source>
        <strain evidence="2">CBS 247.69</strain>
    </source>
</reference>
<sequence length="658" mass="75030">MLRCPELKKLSKAPVFSSVNFLKQTPGSAVPLIHPNLGHVERIDPSHPAVGRRRNAFPKFNHEACWVKAFPMALLGEPVFTWPEPHYRIIDTWEDRIDRARHAQDLAGYKAKDLPEISQMILNNERPNSVPMSLLVATSKKRTSSKKVIRSKISRRLKTALTLIVARGADVDEVNGKKTIVFNQDEAKRADDWILRGWSYVFFPTIEIYRMPYHEMIPLFRLALRDIRDHGRKLEATWEDEIPPHTIRENKLPWESPLSAWGFGDDQKDPRASRPRHSAFDVVREVLEGFKPDNFTLSGSRHHNRYRQGVRGEFKSNSPESIQPQLSSHWIAKEVFRPDGLSLVRPRPGPHPEDREPGKKEFNSNTPSSNQAWSDTEQEESESSNFGPIRPGLENWKSDSEQFTPNGAGLALPRIGNRRAIRGVIGSDDFSWSQPQPDERPDRSSQTSVPGNVEHGNHLSNTSRPQTSDWRGRYSGTSANTRYVYSGKPREPTTQPEERRESEPQTSVEKPHETSRIASDSRASSSAIKFFKRQKDPTPTRKWGLRDENDTIHETLEVLKHLHPTRKPFTYNGNDALLPGTKRSYVNRPPLNKSALANSRTGKTLQKSNSDVRKNDPPRNPVQDLGKGEDLKAQTQDALDNRPSKPNFIFRPLPRSKR</sequence>
<evidence type="ECO:0000313" key="3">
    <source>
        <dbReference type="Proteomes" id="UP000807353"/>
    </source>
</evidence>
<feature type="compositionally biased region" description="Basic and acidic residues" evidence="1">
    <location>
        <begin position="488"/>
        <end position="515"/>
    </location>
</feature>
<feature type="region of interest" description="Disordered" evidence="1">
    <location>
        <begin position="567"/>
        <end position="658"/>
    </location>
</feature>
<gene>
    <name evidence="2" type="ORF">BDZ94DRAFT_1266212</name>
</gene>
<organism evidence="2 3">
    <name type="scientific">Collybia nuda</name>
    <dbReference type="NCBI Taxonomy" id="64659"/>
    <lineage>
        <taxon>Eukaryota</taxon>
        <taxon>Fungi</taxon>
        <taxon>Dikarya</taxon>
        <taxon>Basidiomycota</taxon>
        <taxon>Agaricomycotina</taxon>
        <taxon>Agaricomycetes</taxon>
        <taxon>Agaricomycetidae</taxon>
        <taxon>Agaricales</taxon>
        <taxon>Tricholomatineae</taxon>
        <taxon>Clitocybaceae</taxon>
        <taxon>Collybia</taxon>
    </lineage>
</organism>
<feature type="compositionally biased region" description="Polar residues" evidence="1">
    <location>
        <begin position="458"/>
        <end position="483"/>
    </location>
</feature>
<evidence type="ECO:0000313" key="2">
    <source>
        <dbReference type="EMBL" id="KAF9460424.1"/>
    </source>
</evidence>
<evidence type="ECO:0000256" key="1">
    <source>
        <dbReference type="SAM" id="MobiDB-lite"/>
    </source>
</evidence>
<proteinExistence type="predicted"/>
<feature type="compositionally biased region" description="Basic and acidic residues" evidence="1">
    <location>
        <begin position="533"/>
        <end position="547"/>
    </location>
</feature>
<feature type="compositionally biased region" description="Polar residues" evidence="1">
    <location>
        <begin position="363"/>
        <end position="375"/>
    </location>
</feature>